<accession>A0A024G3T6</accession>
<sequence length="260" mass="30469">MTQKMCKNQRPEKLSPQNLALRSLLQYALSHSFRPLLPKGQFTSHVHSIRKPLLSNGARVFIKLHFDPRILAYLEAFTQNLSDVLFLADLSSPLFALRQIFHKAIQKKATLMLDYSVSDVNTCVLEDSCIPNFKKKKDHTGMQRDIRSISGWKSIRYVTHHSHELIFYYVAYCCPLLPDFATSSKSVPHLFSLIHWLPVGYVRIFALWVCLLFHFRALCVSDVCYRLVTEDTHRVSSKHRCMSRYLIDRIFRKERIFTRY</sequence>
<dbReference type="InParanoid" id="A0A024G3T6"/>
<protein>
    <submittedName>
        <fullName evidence="2">Uncharacterized protein</fullName>
    </submittedName>
</protein>
<keyword evidence="1" id="KW-0472">Membrane</keyword>
<evidence type="ECO:0000313" key="3">
    <source>
        <dbReference type="Proteomes" id="UP000053237"/>
    </source>
</evidence>
<name>A0A024G3T6_9STRA</name>
<keyword evidence="1" id="KW-1133">Transmembrane helix</keyword>
<dbReference type="Proteomes" id="UP000053237">
    <property type="component" value="Unassembled WGS sequence"/>
</dbReference>
<feature type="transmembrane region" description="Helical" evidence="1">
    <location>
        <begin position="193"/>
        <end position="215"/>
    </location>
</feature>
<dbReference type="AlphaFoldDB" id="A0A024G3T6"/>
<proteinExistence type="predicted"/>
<evidence type="ECO:0000256" key="1">
    <source>
        <dbReference type="SAM" id="Phobius"/>
    </source>
</evidence>
<evidence type="ECO:0000313" key="2">
    <source>
        <dbReference type="EMBL" id="CCI41237.1"/>
    </source>
</evidence>
<dbReference type="EMBL" id="CAIX01000016">
    <property type="protein sequence ID" value="CCI41237.1"/>
    <property type="molecule type" value="Genomic_DNA"/>
</dbReference>
<keyword evidence="1" id="KW-0812">Transmembrane</keyword>
<reference evidence="2 3" key="1">
    <citation type="submission" date="2012-05" db="EMBL/GenBank/DDBJ databases">
        <title>Recombination and specialization in a pathogen metapopulation.</title>
        <authorList>
            <person name="Gardiner A."/>
            <person name="Kemen E."/>
            <person name="Schultz-Larsen T."/>
            <person name="MacLean D."/>
            <person name="Van Oosterhout C."/>
            <person name="Jones J.D.G."/>
        </authorList>
    </citation>
    <scope>NUCLEOTIDE SEQUENCE [LARGE SCALE GENOMIC DNA]</scope>
    <source>
        <strain evidence="2 3">Ac Nc2</strain>
    </source>
</reference>
<comment type="caution">
    <text evidence="2">The sequence shown here is derived from an EMBL/GenBank/DDBJ whole genome shotgun (WGS) entry which is preliminary data.</text>
</comment>
<organism evidence="2 3">
    <name type="scientific">Albugo candida</name>
    <dbReference type="NCBI Taxonomy" id="65357"/>
    <lineage>
        <taxon>Eukaryota</taxon>
        <taxon>Sar</taxon>
        <taxon>Stramenopiles</taxon>
        <taxon>Oomycota</taxon>
        <taxon>Peronosporomycetes</taxon>
        <taxon>Albuginales</taxon>
        <taxon>Albuginaceae</taxon>
        <taxon>Albugo</taxon>
    </lineage>
</organism>
<gene>
    <name evidence="2" type="ORF">BN9_020210</name>
</gene>
<keyword evidence="3" id="KW-1185">Reference proteome</keyword>